<accession>A0A1W1HEF5</accession>
<dbReference type="AlphaFoldDB" id="A0A1W1HEF5"/>
<sequence length="290" mass="33895">MKNQTIVAEKIKKVNSKKQNEKLVEVNKAKTEINNQTDQKKNHKITKINSAKKEIKIIVNPLKKGNFVDNLKQHIGNNCFDEILKLVKAKDQDITKLDYDQLIMFANYITIESEFDSITNENVATLVDLPENPNLEICLDWYRKSFPEGFIIVSDLIDGVIVNLMYQIDTLKMTYVWKTLIDEISLIASEGKEEVNYGIGLLMSYDKSVRYEYRDGFFLYNPTPYFDMEWDECLVDLMINAAESFTRHMGSYIMCDKFTNIMRKLLLNRLNTKDIYKQTRKVSRKHGIKI</sequence>
<evidence type="ECO:0000313" key="1">
    <source>
        <dbReference type="EMBL" id="SLM30869.1"/>
    </source>
</evidence>
<dbReference type="Proteomes" id="UP000191931">
    <property type="component" value="Unassembled WGS sequence"/>
</dbReference>
<gene>
    <name evidence="1" type="ORF">MTBBW1_2500018</name>
</gene>
<protein>
    <submittedName>
        <fullName evidence="1">Uncharacterized protein</fullName>
    </submittedName>
</protein>
<dbReference type="STRING" id="1246637.MTBBW1_2500018"/>
<evidence type="ECO:0000313" key="2">
    <source>
        <dbReference type="Proteomes" id="UP000191931"/>
    </source>
</evidence>
<proteinExistence type="predicted"/>
<dbReference type="RefSeq" id="WP_080809439.1">
    <property type="nucleotide sequence ID" value="NZ_LT828567.1"/>
</dbReference>
<name>A0A1W1HEF5_9BACT</name>
<dbReference type="OrthoDB" id="241009at68525"/>
<organism evidence="1 2">
    <name type="scientific">Desulfamplus magnetovallimortis</name>
    <dbReference type="NCBI Taxonomy" id="1246637"/>
    <lineage>
        <taxon>Bacteria</taxon>
        <taxon>Pseudomonadati</taxon>
        <taxon>Thermodesulfobacteriota</taxon>
        <taxon>Desulfobacteria</taxon>
        <taxon>Desulfobacterales</taxon>
        <taxon>Desulfobacteraceae</taxon>
        <taxon>Desulfamplus</taxon>
    </lineage>
</organism>
<reference evidence="1 2" key="1">
    <citation type="submission" date="2017-03" db="EMBL/GenBank/DDBJ databases">
        <authorList>
            <person name="Afonso C.L."/>
            <person name="Miller P.J."/>
            <person name="Scott M.A."/>
            <person name="Spackman E."/>
            <person name="Goraichik I."/>
            <person name="Dimitrov K.M."/>
            <person name="Suarez D.L."/>
            <person name="Swayne D.E."/>
        </authorList>
    </citation>
    <scope>NUCLEOTIDE SEQUENCE [LARGE SCALE GENOMIC DNA]</scope>
    <source>
        <strain evidence="1">PRJEB14757</strain>
    </source>
</reference>
<keyword evidence="2" id="KW-1185">Reference proteome</keyword>
<dbReference type="EMBL" id="FWEV01000169">
    <property type="protein sequence ID" value="SLM30869.1"/>
    <property type="molecule type" value="Genomic_DNA"/>
</dbReference>